<feature type="compositionally biased region" description="Polar residues" evidence="1">
    <location>
        <begin position="469"/>
        <end position="479"/>
    </location>
</feature>
<protein>
    <submittedName>
        <fullName evidence="2">Uncharacterized protein</fullName>
    </submittedName>
</protein>
<evidence type="ECO:0000313" key="2">
    <source>
        <dbReference type="EMBL" id="CBJ25510.1"/>
    </source>
</evidence>
<evidence type="ECO:0000313" key="3">
    <source>
        <dbReference type="Proteomes" id="UP000002630"/>
    </source>
</evidence>
<dbReference type="InParanoid" id="D7FVZ0"/>
<feature type="region of interest" description="Disordered" evidence="1">
    <location>
        <begin position="634"/>
        <end position="668"/>
    </location>
</feature>
<dbReference type="OrthoDB" id="10364020at2759"/>
<evidence type="ECO:0000256" key="1">
    <source>
        <dbReference type="SAM" id="MobiDB-lite"/>
    </source>
</evidence>
<feature type="compositionally biased region" description="Polar residues" evidence="1">
    <location>
        <begin position="274"/>
        <end position="288"/>
    </location>
</feature>
<gene>
    <name evidence="2" type="ORF">Esi_0003_0119</name>
</gene>
<organism evidence="2 3">
    <name type="scientific">Ectocarpus siliculosus</name>
    <name type="common">Brown alga</name>
    <name type="synonym">Conferva siliculosa</name>
    <dbReference type="NCBI Taxonomy" id="2880"/>
    <lineage>
        <taxon>Eukaryota</taxon>
        <taxon>Sar</taxon>
        <taxon>Stramenopiles</taxon>
        <taxon>Ochrophyta</taxon>
        <taxon>PX clade</taxon>
        <taxon>Phaeophyceae</taxon>
        <taxon>Ectocarpales</taxon>
        <taxon>Ectocarpaceae</taxon>
        <taxon>Ectocarpus</taxon>
    </lineage>
</organism>
<feature type="region of interest" description="Disordered" evidence="1">
    <location>
        <begin position="1"/>
        <end position="65"/>
    </location>
</feature>
<feature type="compositionally biased region" description="Polar residues" evidence="1">
    <location>
        <begin position="319"/>
        <end position="332"/>
    </location>
</feature>
<feature type="compositionally biased region" description="Low complexity" evidence="1">
    <location>
        <begin position="513"/>
        <end position="532"/>
    </location>
</feature>
<dbReference type="EMBL" id="FN648486">
    <property type="protein sequence ID" value="CBJ25510.1"/>
    <property type="molecule type" value="Genomic_DNA"/>
</dbReference>
<feature type="compositionally biased region" description="Low complexity" evidence="1">
    <location>
        <begin position="540"/>
        <end position="560"/>
    </location>
</feature>
<keyword evidence="3" id="KW-1185">Reference proteome</keyword>
<feature type="compositionally biased region" description="Gly residues" evidence="1">
    <location>
        <begin position="495"/>
        <end position="511"/>
    </location>
</feature>
<sequence length="725" mass="76449">MSGAEAEEAEALAARVAFDTDIEGSPTAPRENGASTFSTPQRQGAEVRQGLDEDDVREGETPEEALQRRIEEGNIGKGKTLRRWKDTEEKQRMVETGRHQSKVQRYGQIYEEVRALRKETRHSVRDLRERYKDKGVIQNKDQFIVKLIAQERNEQEGKVAAIKSLQQWRLTDVELHNFINRCHKKGIAGKLDLAMQWAVEQEEAGGEVNFKEGLAFYSSIGILQPRSSAHTQQQWREWREWEDALTCALGKFKKAGAEGAADVKGAEATGPEGSCSNEDSTVCNSPWSSERGGGGSFGGFSGNLRASSSHGEGGRRHYSSSGTAADNGTAPEQTMRDAMPLHRRGRNSSHRGDLGGDEARREWSWRSYSPPSTLSRHRGRNTNGGGGGGGGAKKNAPAGFVQPASGLPGADGGTATNGKPPPSPSRVDSPDRVGGGSGKSGDSVLLGESVVRSSGGYLPPRHPLAALQLSPTSQRSAVGSDSEETGAGRDPGRENNGGGSGAEPESVGGGAEAARAPTEGSSAAAAAAVAVEDTPEVRPAGDAAAEGPAPTEGEGPAPTEGEGGGKSAAPGDGARRRLRYSDAGGGATRAGGGGGSDSRSVSGVFSGLADWLMPGMERRRPAVKTELLLEVYPSAPQSPERGQPPVVTRSAPPTPRGRRRPTSVLRDGGWFYNGDSDYSTEEEVDGSFESEDEGFWADAAESKAPQRIGGGGGDSILTRLKKLFT</sequence>
<feature type="compositionally biased region" description="Gly residues" evidence="1">
    <location>
        <begin position="291"/>
        <end position="301"/>
    </location>
</feature>
<feature type="compositionally biased region" description="Gly residues" evidence="1">
    <location>
        <begin position="583"/>
        <end position="596"/>
    </location>
</feature>
<feature type="compositionally biased region" description="Gly residues" evidence="1">
    <location>
        <begin position="382"/>
        <end position="392"/>
    </location>
</feature>
<dbReference type="AlphaFoldDB" id="D7FVZ0"/>
<feature type="compositionally biased region" description="Acidic residues" evidence="1">
    <location>
        <begin position="52"/>
        <end position="63"/>
    </location>
</feature>
<proteinExistence type="predicted"/>
<accession>D7FVZ0</accession>
<dbReference type="EMBL" id="FN649727">
    <property type="protein sequence ID" value="CBJ25510.1"/>
    <property type="molecule type" value="Genomic_DNA"/>
</dbReference>
<reference evidence="2 3" key="1">
    <citation type="journal article" date="2010" name="Nature">
        <title>The Ectocarpus genome and the independent evolution of multicellularity in brown algae.</title>
        <authorList>
            <person name="Cock J.M."/>
            <person name="Sterck L."/>
            <person name="Rouze P."/>
            <person name="Scornet D."/>
            <person name="Allen A.E."/>
            <person name="Amoutzias G."/>
            <person name="Anthouard V."/>
            <person name="Artiguenave F."/>
            <person name="Aury J.M."/>
            <person name="Badger J.H."/>
            <person name="Beszteri B."/>
            <person name="Billiau K."/>
            <person name="Bonnet E."/>
            <person name="Bothwell J.H."/>
            <person name="Bowler C."/>
            <person name="Boyen C."/>
            <person name="Brownlee C."/>
            <person name="Carrano C.J."/>
            <person name="Charrier B."/>
            <person name="Cho G.Y."/>
            <person name="Coelho S.M."/>
            <person name="Collen J."/>
            <person name="Corre E."/>
            <person name="Da Silva C."/>
            <person name="Delage L."/>
            <person name="Delaroque N."/>
            <person name="Dittami S.M."/>
            <person name="Doulbeau S."/>
            <person name="Elias M."/>
            <person name="Farnham G."/>
            <person name="Gachon C.M."/>
            <person name="Gschloessl B."/>
            <person name="Heesch S."/>
            <person name="Jabbari K."/>
            <person name="Jubin C."/>
            <person name="Kawai H."/>
            <person name="Kimura K."/>
            <person name="Kloareg B."/>
            <person name="Kupper F.C."/>
            <person name="Lang D."/>
            <person name="Le Bail A."/>
            <person name="Leblanc C."/>
            <person name="Lerouge P."/>
            <person name="Lohr M."/>
            <person name="Lopez P.J."/>
            <person name="Martens C."/>
            <person name="Maumus F."/>
            <person name="Michel G."/>
            <person name="Miranda-Saavedra D."/>
            <person name="Morales J."/>
            <person name="Moreau H."/>
            <person name="Motomura T."/>
            <person name="Nagasato C."/>
            <person name="Napoli C.A."/>
            <person name="Nelson D.R."/>
            <person name="Nyvall-Collen P."/>
            <person name="Peters A.F."/>
            <person name="Pommier C."/>
            <person name="Potin P."/>
            <person name="Poulain J."/>
            <person name="Quesneville H."/>
            <person name="Read B."/>
            <person name="Rensing S.A."/>
            <person name="Ritter A."/>
            <person name="Rousvoal S."/>
            <person name="Samanta M."/>
            <person name="Samson G."/>
            <person name="Schroeder D.C."/>
            <person name="Segurens B."/>
            <person name="Strittmatter M."/>
            <person name="Tonon T."/>
            <person name="Tregear J.W."/>
            <person name="Valentin K."/>
            <person name="von Dassow P."/>
            <person name="Yamagishi T."/>
            <person name="Van de Peer Y."/>
            <person name="Wincker P."/>
        </authorList>
    </citation>
    <scope>NUCLEOTIDE SEQUENCE [LARGE SCALE GENOMIC DNA]</scope>
    <source>
        <strain evidence="3">Ec32 / CCAP1310/4</strain>
    </source>
</reference>
<feature type="compositionally biased region" description="Polar residues" evidence="1">
    <location>
        <begin position="33"/>
        <end position="42"/>
    </location>
</feature>
<dbReference type="Proteomes" id="UP000002630">
    <property type="component" value="Linkage Group LG02"/>
</dbReference>
<name>D7FVZ0_ECTSI</name>
<feature type="compositionally biased region" description="Basic and acidic residues" evidence="1">
    <location>
        <begin position="350"/>
        <end position="364"/>
    </location>
</feature>
<feature type="region of interest" description="Disordered" evidence="1">
    <location>
        <begin position="263"/>
        <end position="603"/>
    </location>
</feature>
<feature type="compositionally biased region" description="Acidic residues" evidence="1">
    <location>
        <begin position="1"/>
        <end position="10"/>
    </location>
</feature>